<dbReference type="GeneID" id="300128792"/>
<dbReference type="EMBL" id="VIWZ01000001">
    <property type="protein sequence ID" value="TWG17900.1"/>
    <property type="molecule type" value="Genomic_DNA"/>
</dbReference>
<sequence length="493" mass="53454">MTGPRRFRAGRFLDAAAVHAAADANPRLRRFIRTVAAHSEAGEVRSRRLLEHLVRRMIDDVADLHLNNALNRLERIAVLRDNIAAILDHVLEGGTLPEGVRVATLGEYFDQLNTEMRELSRPRDGIVGDAPLRLADDSAAYADSLLREFDTAGGGEAGRHVEPDAIVGGAFRAMPTDSQEALRRAAALEPTALWHAVAAESGAGKRAALADLETRLGGRLTPDELARLRTAVDDLGKARSRGLQVSEARLAEALGRIADPDLRAVVEGGDVWLTQQLALHNPEALTTLWRRFRDRGGRADDGPGFRAYLRHDMVTYGRGVLGEYSAAFSLSSIELFLKGPDANVKVAGTDLVGIGHDGWVWLIDDKSHRATSVAGVSALTDNLVANLRRDAADFRDAIARLHRDDPGFTPDPRILDAISRMEDAAAEIDRINRRGSASTRPARISAALEERRLRLRVTSAAGEVREITQALRDLGLAVEPTGTPVPLPPTGGR</sequence>
<comment type="caution">
    <text evidence="2">The sequence shown here is derived from an EMBL/GenBank/DDBJ whole genome shotgun (WGS) entry which is preliminary data.</text>
</comment>
<dbReference type="AlphaFoldDB" id="A0A561W202"/>
<proteinExistence type="predicted"/>
<accession>A0A561W202</accession>
<reference evidence="2 3" key="1">
    <citation type="submission" date="2019-06" db="EMBL/GenBank/DDBJ databases">
        <title>Sequencing the genomes of 1000 actinobacteria strains.</title>
        <authorList>
            <person name="Klenk H.-P."/>
        </authorList>
    </citation>
    <scope>NUCLEOTIDE SEQUENCE [LARGE SCALE GENOMIC DNA]</scope>
    <source>
        <strain evidence="2 3">DSM 45885</strain>
    </source>
</reference>
<feature type="coiled-coil region" evidence="1">
    <location>
        <begin position="384"/>
        <end position="434"/>
    </location>
</feature>
<evidence type="ECO:0000256" key="1">
    <source>
        <dbReference type="SAM" id="Coils"/>
    </source>
</evidence>
<evidence type="ECO:0000313" key="2">
    <source>
        <dbReference type="EMBL" id="TWG17900.1"/>
    </source>
</evidence>
<name>A0A561W202_9ACTN</name>
<evidence type="ECO:0000313" key="3">
    <source>
        <dbReference type="Proteomes" id="UP000317685"/>
    </source>
</evidence>
<dbReference type="Proteomes" id="UP000317685">
    <property type="component" value="Unassembled WGS sequence"/>
</dbReference>
<organism evidence="2 3">
    <name type="scientific">Micromonospora taraxaci</name>
    <dbReference type="NCBI Taxonomy" id="1316803"/>
    <lineage>
        <taxon>Bacteria</taxon>
        <taxon>Bacillati</taxon>
        <taxon>Actinomycetota</taxon>
        <taxon>Actinomycetes</taxon>
        <taxon>Micromonosporales</taxon>
        <taxon>Micromonosporaceae</taxon>
        <taxon>Micromonospora</taxon>
    </lineage>
</organism>
<dbReference type="OrthoDB" id="3323551at2"/>
<protein>
    <submittedName>
        <fullName evidence="2">Uncharacterized protein</fullName>
    </submittedName>
</protein>
<keyword evidence="1" id="KW-0175">Coiled coil</keyword>
<gene>
    <name evidence="2" type="ORF">FHU34_113242</name>
</gene>
<keyword evidence="3" id="KW-1185">Reference proteome</keyword>
<dbReference type="RefSeq" id="WP_145781264.1">
    <property type="nucleotide sequence ID" value="NZ_JBEZJF010000005.1"/>
</dbReference>